<feature type="region of interest" description="Disordered" evidence="1">
    <location>
        <begin position="308"/>
        <end position="352"/>
    </location>
</feature>
<evidence type="ECO:0000313" key="3">
    <source>
        <dbReference type="EMBL" id="VDD91683.1"/>
    </source>
</evidence>
<organism evidence="5">
    <name type="scientific">Enterobius vermicularis</name>
    <name type="common">Human pinworm</name>
    <dbReference type="NCBI Taxonomy" id="51028"/>
    <lineage>
        <taxon>Eukaryota</taxon>
        <taxon>Metazoa</taxon>
        <taxon>Ecdysozoa</taxon>
        <taxon>Nematoda</taxon>
        <taxon>Chromadorea</taxon>
        <taxon>Rhabditida</taxon>
        <taxon>Spirurina</taxon>
        <taxon>Oxyuridomorpha</taxon>
        <taxon>Oxyuroidea</taxon>
        <taxon>Oxyuridae</taxon>
        <taxon>Enterobius</taxon>
    </lineage>
</organism>
<keyword evidence="2" id="KW-1133">Transmembrane helix</keyword>
<dbReference type="AlphaFoldDB" id="A0A0N4V913"/>
<gene>
    <name evidence="3" type="ORF">EVEC_LOCUS6434</name>
</gene>
<reference evidence="5" key="1">
    <citation type="submission" date="2017-02" db="UniProtKB">
        <authorList>
            <consortium name="WormBaseParasite"/>
        </authorList>
    </citation>
    <scope>IDENTIFICATION</scope>
</reference>
<keyword evidence="2" id="KW-0812">Transmembrane</keyword>
<protein>
    <submittedName>
        <fullName evidence="5">Zonular occludens toxin</fullName>
    </submittedName>
</protein>
<feature type="region of interest" description="Disordered" evidence="1">
    <location>
        <begin position="76"/>
        <end position="100"/>
    </location>
</feature>
<proteinExistence type="predicted"/>
<dbReference type="Proteomes" id="UP000274131">
    <property type="component" value="Unassembled WGS sequence"/>
</dbReference>
<evidence type="ECO:0000256" key="2">
    <source>
        <dbReference type="SAM" id="Phobius"/>
    </source>
</evidence>
<accession>A0A0N4V913</accession>
<name>A0A0N4V913_ENTVE</name>
<reference evidence="3 4" key="2">
    <citation type="submission" date="2018-10" db="EMBL/GenBank/DDBJ databases">
        <authorList>
            <consortium name="Pathogen Informatics"/>
        </authorList>
    </citation>
    <scope>NUCLEOTIDE SEQUENCE [LARGE SCALE GENOMIC DNA]</scope>
</reference>
<evidence type="ECO:0000313" key="5">
    <source>
        <dbReference type="WBParaSite" id="EVEC_0000688601-mRNA-1"/>
    </source>
</evidence>
<evidence type="ECO:0000256" key="1">
    <source>
        <dbReference type="SAM" id="MobiDB-lite"/>
    </source>
</evidence>
<feature type="compositionally biased region" description="Low complexity" evidence="1">
    <location>
        <begin position="339"/>
        <end position="352"/>
    </location>
</feature>
<evidence type="ECO:0000313" key="4">
    <source>
        <dbReference type="Proteomes" id="UP000274131"/>
    </source>
</evidence>
<keyword evidence="4" id="KW-1185">Reference proteome</keyword>
<dbReference type="EMBL" id="UXUI01008510">
    <property type="protein sequence ID" value="VDD91683.1"/>
    <property type="molecule type" value="Genomic_DNA"/>
</dbReference>
<dbReference type="OrthoDB" id="10675419at2759"/>
<dbReference type="WBParaSite" id="EVEC_0000688601-mRNA-1">
    <property type="protein sequence ID" value="EVEC_0000688601-mRNA-1"/>
    <property type="gene ID" value="EVEC_0000688601"/>
</dbReference>
<keyword evidence="2" id="KW-0472">Membrane</keyword>
<feature type="compositionally biased region" description="Basic and acidic residues" evidence="1">
    <location>
        <begin position="314"/>
        <end position="324"/>
    </location>
</feature>
<sequence>MPNTATGVIRIGNYLMYYPEEDDDQLYLTTGRVVEWASNDSEAGTSSGSGSAKKTLQSRFGQLSSAIGRNIYNIMQNRKPSKESHTTSSSGTGSNYQSPYGSASAAYQNFLIIEDEPGQSNRPQPYNNQCTGVLRLSDNLPNPNDRISSVQVNPAVNNDSLSFSIQENENSLLRKLRTIKETFKRTGNSNSPSLSGTLLPSNPSVTVALESASNEHFQETQKSIPELREEVTRTIRRYVYVGQGLLIAIIALIWVASYFVVLKSPYVTAPNQTHPDQIAKVPINQSVMGAMVDPPKVSGSVKSEIGWIPKSKTTKTERKSRINDSKANALPNNSANRVNNGNFNIDEGNNDV</sequence>
<feature type="transmembrane region" description="Helical" evidence="2">
    <location>
        <begin position="238"/>
        <end position="261"/>
    </location>
</feature>